<dbReference type="GO" id="GO:0070830">
    <property type="term" value="P:bicellular tight junction assembly"/>
    <property type="evidence" value="ECO:0007669"/>
    <property type="project" value="TreeGrafter"/>
</dbReference>
<name>A0AAW1C2V2_CROAD</name>
<feature type="domain" description="OCEL" evidence="4">
    <location>
        <begin position="46"/>
        <end position="160"/>
    </location>
</feature>
<dbReference type="InterPro" id="IPR031176">
    <property type="entry name" value="ELL/occludin"/>
</dbReference>
<dbReference type="PANTHER" id="PTHR23288">
    <property type="entry name" value="OCCLUDIN AND RNA POLYMERASE II ELONGATION FACTOR ELL"/>
    <property type="match status" value="1"/>
</dbReference>
<evidence type="ECO:0000313" key="6">
    <source>
        <dbReference type="Proteomes" id="UP001474421"/>
    </source>
</evidence>
<comment type="similarity">
    <text evidence="1 2">Belongs to the ELL/occludin family.</text>
</comment>
<dbReference type="PROSITE" id="PS51980">
    <property type="entry name" value="OCEL"/>
    <property type="match status" value="1"/>
</dbReference>
<dbReference type="EMBL" id="JAOTOJ010000002">
    <property type="protein sequence ID" value="KAK9408441.1"/>
    <property type="molecule type" value="Genomic_DNA"/>
</dbReference>
<dbReference type="AlphaFoldDB" id="A0AAW1C2V2"/>
<dbReference type="InterPro" id="IPR010844">
    <property type="entry name" value="Occludin_ELL"/>
</dbReference>
<organism evidence="5 6">
    <name type="scientific">Crotalus adamanteus</name>
    <name type="common">Eastern diamondback rattlesnake</name>
    <dbReference type="NCBI Taxonomy" id="8729"/>
    <lineage>
        <taxon>Eukaryota</taxon>
        <taxon>Metazoa</taxon>
        <taxon>Chordata</taxon>
        <taxon>Craniata</taxon>
        <taxon>Vertebrata</taxon>
        <taxon>Euteleostomi</taxon>
        <taxon>Lepidosauria</taxon>
        <taxon>Squamata</taxon>
        <taxon>Bifurcata</taxon>
        <taxon>Unidentata</taxon>
        <taxon>Episquamata</taxon>
        <taxon>Toxicofera</taxon>
        <taxon>Serpentes</taxon>
        <taxon>Colubroidea</taxon>
        <taxon>Viperidae</taxon>
        <taxon>Crotalinae</taxon>
        <taxon>Crotalus</taxon>
    </lineage>
</organism>
<dbReference type="Proteomes" id="UP001474421">
    <property type="component" value="Unassembled WGS sequence"/>
</dbReference>
<dbReference type="GO" id="GO:0016324">
    <property type="term" value="C:apical plasma membrane"/>
    <property type="evidence" value="ECO:0007669"/>
    <property type="project" value="TreeGrafter"/>
</dbReference>
<dbReference type="GO" id="GO:0005923">
    <property type="term" value="C:bicellular tight junction"/>
    <property type="evidence" value="ECO:0007669"/>
    <property type="project" value="TreeGrafter"/>
</dbReference>
<gene>
    <name evidence="5" type="ORF">NXF25_007215</name>
</gene>
<proteinExistence type="inferred from homology"/>
<dbReference type="Pfam" id="PF07303">
    <property type="entry name" value="Occludin_ELL"/>
    <property type="match status" value="1"/>
</dbReference>
<sequence length="160" mass="18614">MEEQYEDHENDMSKVAIKTLKSAEMKPEVLNGYIPAGHIPKPIVMPDYLAKYPAIRTNEERDRYKAVFNDQFSEYKELSSEVQAVLKKFDELDALMRKLPQHTGNTLDPTFQEKKERPAPESAWKKAIGQWNRAGRRRLSPPFAQVKTSQPNFHYVTQTF</sequence>
<evidence type="ECO:0000256" key="3">
    <source>
        <dbReference type="SAM" id="MobiDB-lite"/>
    </source>
</evidence>
<accession>A0AAW1C2V2</accession>
<feature type="region of interest" description="Disordered" evidence="3">
    <location>
        <begin position="100"/>
        <end position="123"/>
    </location>
</feature>
<comment type="caution">
    <text evidence="5">The sequence shown here is derived from an EMBL/GenBank/DDBJ whole genome shotgun (WGS) entry which is preliminary data.</text>
</comment>
<dbReference type="GO" id="GO:0031410">
    <property type="term" value="C:cytoplasmic vesicle"/>
    <property type="evidence" value="ECO:0007669"/>
    <property type="project" value="TreeGrafter"/>
</dbReference>
<reference evidence="5 6" key="1">
    <citation type="journal article" date="2024" name="Proc. Natl. Acad. Sci. U.S.A.">
        <title>The genetic regulatory architecture and epigenomic basis for age-related changes in rattlesnake venom.</title>
        <authorList>
            <person name="Hogan M.P."/>
            <person name="Holding M.L."/>
            <person name="Nystrom G.S."/>
            <person name="Colston T.J."/>
            <person name="Bartlett D.A."/>
            <person name="Mason A.J."/>
            <person name="Ellsworth S.A."/>
            <person name="Rautsaw R.M."/>
            <person name="Lawrence K.C."/>
            <person name="Strickland J.L."/>
            <person name="He B."/>
            <person name="Fraser P."/>
            <person name="Margres M.J."/>
            <person name="Gilbert D.M."/>
            <person name="Gibbs H.L."/>
            <person name="Parkinson C.L."/>
            <person name="Rokyta D.R."/>
        </authorList>
    </citation>
    <scope>NUCLEOTIDE SEQUENCE [LARGE SCALE GENOMIC DNA]</scope>
    <source>
        <strain evidence="5">DRR0105</strain>
    </source>
</reference>
<evidence type="ECO:0000256" key="2">
    <source>
        <dbReference type="PROSITE-ProRule" id="PRU01324"/>
    </source>
</evidence>
<dbReference type="SUPFAM" id="SSF144292">
    <property type="entry name" value="occludin/ELL-like"/>
    <property type="match status" value="1"/>
</dbReference>
<protein>
    <submittedName>
        <fullName evidence="5">MARVEL domain-containing protein 2</fullName>
    </submittedName>
</protein>
<evidence type="ECO:0000256" key="1">
    <source>
        <dbReference type="ARBA" id="ARBA00009171"/>
    </source>
</evidence>
<evidence type="ECO:0000259" key="4">
    <source>
        <dbReference type="PROSITE" id="PS51980"/>
    </source>
</evidence>
<dbReference type="Gene3D" id="6.10.140.340">
    <property type="match status" value="1"/>
</dbReference>
<evidence type="ECO:0000313" key="5">
    <source>
        <dbReference type="EMBL" id="KAK9408441.1"/>
    </source>
</evidence>
<keyword evidence="6" id="KW-1185">Reference proteome</keyword>
<dbReference type="PANTHER" id="PTHR23288:SF3">
    <property type="entry name" value="MARVEL DOMAIN-CONTAINING PROTEIN 2"/>
    <property type="match status" value="1"/>
</dbReference>